<dbReference type="EMBL" id="BSYR01000018">
    <property type="protein sequence ID" value="GMI81072.1"/>
    <property type="molecule type" value="Genomic_DNA"/>
</dbReference>
<dbReference type="AlphaFoldDB" id="A0A9W7HQF0"/>
<evidence type="ECO:0000313" key="2">
    <source>
        <dbReference type="Proteomes" id="UP001165190"/>
    </source>
</evidence>
<dbReference type="PANTHER" id="PTHR32018">
    <property type="entry name" value="RHAMNOGALACTURONATE LYASE FAMILY PROTEIN"/>
    <property type="match status" value="1"/>
</dbReference>
<keyword evidence="2" id="KW-1185">Reference proteome</keyword>
<organism evidence="1 2">
    <name type="scientific">Hibiscus trionum</name>
    <name type="common">Flower of an hour</name>
    <dbReference type="NCBI Taxonomy" id="183268"/>
    <lineage>
        <taxon>Eukaryota</taxon>
        <taxon>Viridiplantae</taxon>
        <taxon>Streptophyta</taxon>
        <taxon>Embryophyta</taxon>
        <taxon>Tracheophyta</taxon>
        <taxon>Spermatophyta</taxon>
        <taxon>Magnoliopsida</taxon>
        <taxon>eudicotyledons</taxon>
        <taxon>Gunneridae</taxon>
        <taxon>Pentapetalae</taxon>
        <taxon>rosids</taxon>
        <taxon>malvids</taxon>
        <taxon>Malvales</taxon>
        <taxon>Malvaceae</taxon>
        <taxon>Malvoideae</taxon>
        <taxon>Hibiscus</taxon>
    </lineage>
</organism>
<dbReference type="Pfam" id="PF06045">
    <property type="entry name" value="Rhamnogal_lyase"/>
    <property type="match status" value="1"/>
</dbReference>
<protein>
    <submittedName>
        <fullName evidence="1">Uncharacterized protein</fullName>
    </submittedName>
</protein>
<dbReference type="InterPro" id="IPR051850">
    <property type="entry name" value="Polysacch_Lyase_4"/>
</dbReference>
<name>A0A9W7HQF0_HIBTR</name>
<dbReference type="PANTHER" id="PTHR32018:SF1">
    <property type="entry name" value="RHAMNOGALACTURONAN ENDOLYASE"/>
    <property type="match status" value="1"/>
</dbReference>
<accession>A0A9W7HQF0</accession>
<comment type="caution">
    <text evidence="1">The sequence shown here is derived from an EMBL/GenBank/DDBJ whole genome shotgun (WGS) entry which is preliminary data.</text>
</comment>
<dbReference type="InterPro" id="IPR010325">
    <property type="entry name" value="Rhamnogal_lyase"/>
</dbReference>
<gene>
    <name evidence="1" type="ORF">HRI_001776500</name>
</gene>
<dbReference type="OrthoDB" id="2130367at2759"/>
<sequence length="228" mass="26258">MVALSLVQYNGIDNFLAVENVEVDRGYWDLDWSLAGTKGTRGKFDKIESTSFEVVVENEDQVDLSFTRTWDQSLEGKVVPLNIDKRFVMLSDPSGFYTYAIYEHLKEWLAFILNRFRVAFKLKKDKYAYVPLHGNSRQQTKIHATARCPISAYRMNTMVNQEKASVTEGFNSTMDNGTNLFRVIHFRWCHICEKTLYLYKRGIGCHDAMFISKNIIKNLKLVPDGGAT</sequence>
<dbReference type="Proteomes" id="UP001165190">
    <property type="component" value="Unassembled WGS sequence"/>
</dbReference>
<reference evidence="1" key="1">
    <citation type="submission" date="2023-05" db="EMBL/GenBank/DDBJ databases">
        <title>Genome and transcriptome analyses reveal genes involved in the formation of fine ridges on petal epidermal cells in Hibiscus trionum.</title>
        <authorList>
            <person name="Koshimizu S."/>
            <person name="Masuda S."/>
            <person name="Ishii T."/>
            <person name="Shirasu K."/>
            <person name="Hoshino A."/>
            <person name="Arita M."/>
        </authorList>
    </citation>
    <scope>NUCLEOTIDE SEQUENCE</scope>
    <source>
        <strain evidence="1">Hamamatsu line</strain>
    </source>
</reference>
<evidence type="ECO:0000313" key="1">
    <source>
        <dbReference type="EMBL" id="GMI81072.1"/>
    </source>
</evidence>
<proteinExistence type="predicted"/>